<keyword evidence="1" id="KW-0472">Membrane</keyword>
<name>A0AAU8HZM8_9CAUD</name>
<proteinExistence type="predicted"/>
<organism evidence="2">
    <name type="scientific">Klebsiella phage FKP3</name>
    <dbReference type="NCBI Taxonomy" id="3231233"/>
    <lineage>
        <taxon>Viruses</taxon>
        <taxon>Duplodnaviria</taxon>
        <taxon>Heunggongvirae</taxon>
        <taxon>Uroviricota</taxon>
        <taxon>Caudoviricetes</taxon>
        <taxon>Stephanstirmvirinae</taxon>
        <taxon>Justusliebigvirus</taxon>
    </lineage>
</organism>
<dbReference type="EMBL" id="PP895363">
    <property type="protein sequence ID" value="XCI78201.1"/>
    <property type="molecule type" value="Genomic_DNA"/>
</dbReference>
<accession>A0AAU8HZM8</accession>
<reference evidence="2" key="1">
    <citation type="submission" date="2024-06" db="EMBL/GenBank/DDBJ databases">
        <title>High activity and specificity of bacteriophage cocktails against carbapenem-resistant Klebsiella pneumoniae belonging to high-risk clones CG258 and ST307.</title>
        <authorList>
            <person name="Jimenez Quiceno J."/>
            <person name="Salazar Ospina L."/>
            <person name="Tellez Carrasquilla S."/>
        </authorList>
    </citation>
    <scope>NUCLEOTIDE SEQUENCE</scope>
</reference>
<keyword evidence="1" id="KW-1133">Transmembrane helix</keyword>
<sequence>MSIIVIIIAVLVIFGAAKYSLIAALIAGMVLGLILPRLMK</sequence>
<evidence type="ECO:0000256" key="1">
    <source>
        <dbReference type="SAM" id="Phobius"/>
    </source>
</evidence>
<protein>
    <submittedName>
        <fullName evidence="2">Uncharacterized protein</fullName>
    </submittedName>
</protein>
<feature type="transmembrane region" description="Helical" evidence="1">
    <location>
        <begin position="6"/>
        <end position="35"/>
    </location>
</feature>
<keyword evidence="1" id="KW-0812">Transmembrane</keyword>
<evidence type="ECO:0000313" key="2">
    <source>
        <dbReference type="EMBL" id="XCI78201.1"/>
    </source>
</evidence>